<dbReference type="EMBL" id="MTKT01001810">
    <property type="protein sequence ID" value="OWM83996.1"/>
    <property type="molecule type" value="Genomic_DNA"/>
</dbReference>
<protein>
    <submittedName>
        <fullName evidence="7">Auxin-responsive protein SAUR68-like</fullName>
    </submittedName>
</protein>
<comment type="similarity">
    <text evidence="1">Belongs to the ARG7 family.</text>
</comment>
<proteinExistence type="inferred from homology"/>
<organism evidence="4 5">
    <name type="scientific">Punica granatum</name>
    <name type="common">Pomegranate</name>
    <dbReference type="NCBI Taxonomy" id="22663"/>
    <lineage>
        <taxon>Eukaryota</taxon>
        <taxon>Viridiplantae</taxon>
        <taxon>Streptophyta</taxon>
        <taxon>Embryophyta</taxon>
        <taxon>Tracheophyta</taxon>
        <taxon>Spermatophyta</taxon>
        <taxon>Magnoliopsida</taxon>
        <taxon>eudicotyledons</taxon>
        <taxon>Gunneridae</taxon>
        <taxon>Pentapetalae</taxon>
        <taxon>rosids</taxon>
        <taxon>malvids</taxon>
        <taxon>Myrtales</taxon>
        <taxon>Lythraceae</taxon>
        <taxon>Punica</taxon>
    </lineage>
</organism>
<evidence type="ECO:0000313" key="5">
    <source>
        <dbReference type="Proteomes" id="UP000197138"/>
    </source>
</evidence>
<dbReference type="RefSeq" id="XP_031393750.1">
    <property type="nucleotide sequence ID" value="XM_031537890.1"/>
</dbReference>
<keyword evidence="6" id="KW-1185">Reference proteome</keyword>
<dbReference type="Pfam" id="PF02519">
    <property type="entry name" value="Auxin_inducible"/>
    <property type="match status" value="1"/>
</dbReference>
<accession>A0A218XGY4</accession>
<dbReference type="OrthoDB" id="1936278at2759"/>
<evidence type="ECO:0000256" key="2">
    <source>
        <dbReference type="ARBA" id="ARBA00022473"/>
    </source>
</evidence>
<evidence type="ECO:0000256" key="3">
    <source>
        <dbReference type="ARBA" id="ARBA00022604"/>
    </source>
</evidence>
<dbReference type="GeneID" id="116205319"/>
<dbReference type="InterPro" id="IPR003676">
    <property type="entry name" value="SAUR_fam"/>
</dbReference>
<reference evidence="4" key="2">
    <citation type="submission" date="2017-06" db="EMBL/GenBank/DDBJ databases">
        <title>The pomegranate genome and the genomics of punicalagin biosynthesis.</title>
        <authorList>
            <person name="Xu C."/>
        </authorList>
    </citation>
    <scope>NUCLEOTIDE SEQUENCE [LARGE SCALE GENOMIC DNA]</scope>
    <source>
        <tissue evidence="4">Fresh leaf</tissue>
    </source>
</reference>
<evidence type="ECO:0000313" key="6">
    <source>
        <dbReference type="Proteomes" id="UP000515151"/>
    </source>
</evidence>
<sequence length="142" mass="16067">MISPKKLIKLAKKWQKLAAKGRKGISFPRTDAEGKREVADKGHFVVYSSDLKRFMIPLAYINTRIFQELLERSEEEFGLSSDGPIMMPCDSVFMDYILSVVRKGVSESLERALLDSAATYWCLLSASSCQELNSRHSLVPVY</sequence>
<keyword evidence="2" id="KW-0217">Developmental protein</keyword>
<dbReference type="AlphaFoldDB" id="A0A218XGY4"/>
<gene>
    <name evidence="7" type="primary">LOC116205319</name>
    <name evidence="4" type="ORF">CDL15_Pgr004427</name>
</gene>
<evidence type="ECO:0000313" key="4">
    <source>
        <dbReference type="EMBL" id="OWM83996.1"/>
    </source>
</evidence>
<dbReference type="GO" id="GO:0009733">
    <property type="term" value="P:response to auxin"/>
    <property type="evidence" value="ECO:0007669"/>
    <property type="project" value="InterPro"/>
</dbReference>
<dbReference type="Proteomes" id="UP000197138">
    <property type="component" value="Unassembled WGS sequence"/>
</dbReference>
<name>A0A218XGY4_PUNGR</name>
<reference evidence="5" key="1">
    <citation type="journal article" date="2017" name="Plant J.">
        <title>The pomegranate (Punica granatum L.) genome and the genomics of punicalagin biosynthesis.</title>
        <authorList>
            <person name="Qin G."/>
            <person name="Xu C."/>
            <person name="Ming R."/>
            <person name="Tang H."/>
            <person name="Guyot R."/>
            <person name="Kramer E.M."/>
            <person name="Hu Y."/>
            <person name="Yi X."/>
            <person name="Qi Y."/>
            <person name="Xu X."/>
            <person name="Gao Z."/>
            <person name="Pan H."/>
            <person name="Jian J."/>
            <person name="Tian Y."/>
            <person name="Yue Z."/>
            <person name="Xu Y."/>
        </authorList>
    </citation>
    <scope>NUCLEOTIDE SEQUENCE [LARGE SCALE GENOMIC DNA]</scope>
    <source>
        <strain evidence="5">cv. Dabenzi</strain>
    </source>
</reference>
<evidence type="ECO:0000256" key="1">
    <source>
        <dbReference type="ARBA" id="ARBA00006974"/>
    </source>
</evidence>
<dbReference type="Proteomes" id="UP000515151">
    <property type="component" value="Chromosome 4"/>
</dbReference>
<dbReference type="PANTHER" id="PTHR31175:SF82">
    <property type="entry name" value="AUXIN-RESPONSIVE PROTEIN SAUR65"/>
    <property type="match status" value="1"/>
</dbReference>
<reference evidence="6" key="3">
    <citation type="journal article" date="2020" name="Plant Biotechnol. J.">
        <title>The pomegranate (Punica granatum L.) draft genome dissects genetic divergence between soft- and hard-seeded cultivars.</title>
        <authorList>
            <person name="Luo X."/>
            <person name="Li H."/>
            <person name="Wu Z."/>
            <person name="Yao W."/>
            <person name="Zhao P."/>
            <person name="Cao D."/>
            <person name="Yu H."/>
            <person name="Li K."/>
            <person name="Poudel K."/>
            <person name="Zhao D."/>
            <person name="Zhang F."/>
            <person name="Xia X."/>
            <person name="Chen L."/>
            <person name="Wang Q."/>
            <person name="Jing D."/>
            <person name="Cao S."/>
        </authorList>
    </citation>
    <scope>NUCLEOTIDE SEQUENCE [LARGE SCALE GENOMIC DNA]</scope>
</reference>
<dbReference type="PANTHER" id="PTHR31175">
    <property type="entry name" value="AUXIN-RESPONSIVE FAMILY PROTEIN"/>
    <property type="match status" value="1"/>
</dbReference>
<reference evidence="7" key="4">
    <citation type="submission" date="2025-04" db="UniProtKB">
        <authorList>
            <consortium name="RefSeq"/>
        </authorList>
    </citation>
    <scope>IDENTIFICATION</scope>
    <source>
        <tissue evidence="7">Leaf</tissue>
    </source>
</reference>
<evidence type="ECO:0000313" key="7">
    <source>
        <dbReference type="RefSeq" id="XP_031393750.1"/>
    </source>
</evidence>
<keyword evidence="3" id="KW-0341">Growth regulation</keyword>